<reference evidence="2" key="1">
    <citation type="journal article" date="2023" name="Nat. Plants">
        <title>Single-cell RNA sequencing provides a high-resolution roadmap for understanding the multicellular compartmentation of specialized metabolism.</title>
        <authorList>
            <person name="Sun S."/>
            <person name="Shen X."/>
            <person name="Li Y."/>
            <person name="Li Y."/>
            <person name="Wang S."/>
            <person name="Li R."/>
            <person name="Zhang H."/>
            <person name="Shen G."/>
            <person name="Guo B."/>
            <person name="Wei J."/>
            <person name="Xu J."/>
            <person name="St-Pierre B."/>
            <person name="Chen S."/>
            <person name="Sun C."/>
        </authorList>
    </citation>
    <scope>NUCLEOTIDE SEQUENCE [LARGE SCALE GENOMIC DNA]</scope>
</reference>
<evidence type="ECO:0000313" key="2">
    <source>
        <dbReference type="Proteomes" id="UP001060085"/>
    </source>
</evidence>
<proteinExistence type="predicted"/>
<dbReference type="EMBL" id="CM044706">
    <property type="protein sequence ID" value="KAI5660395.1"/>
    <property type="molecule type" value="Genomic_DNA"/>
</dbReference>
<gene>
    <name evidence="1" type="ORF">M9H77_29188</name>
</gene>
<keyword evidence="2" id="KW-1185">Reference proteome</keyword>
<protein>
    <submittedName>
        <fullName evidence="1">Uncharacterized protein</fullName>
    </submittedName>
</protein>
<name>A0ACC0AJF5_CATRO</name>
<dbReference type="Proteomes" id="UP001060085">
    <property type="component" value="Linkage Group LG06"/>
</dbReference>
<sequence length="556" mass="63208">MALVVLTRRLQRARSLVLLPQLLTSIANQTLSSPSPPYHFIKTFHQTLISPCFIVPLSFRFSTFNGSKYQELHDIIDFNEYIVENQEKIQLGVVELVESVQKAKNFESGDEALDFLDKSGVTPSKDVVFSAVLSLREEWKLAFLVFKWGERWNCIVEETWCLITWVLGNHRKFGTAWSVINNMHQNSMNAQQAILVMIDRYAAANLSGKAIQAFQIMEKFSLSPDQIAFFTFLNILCKHGNIEEAEECMFLNKKLFPLVTEGFNIILNGWCNIAVDIFEAKRVWREMSKCCILPNEISYSHMISCFSKVGNLFESLRLFDEMKKRGFAPGPGAYNSLIHILASENCLKEALTILEKMKELGLCRDSTTYNSMIRPLCEATKLEEARKILAMMIEDNVSPTVDTYHAFLQCATSLYGALEFLNHMKKSGLGPTGDAFLIILRKFFEKRQPESSLSIWLEMKQYDILPDSAHYAVLVEGLVKCGLLAKAREFYSEMRSKGIGNDPKLEKLLKDPELKKGDQGGTMEHKEARGLHVGRSSVSRKKRFHKNSSKKGRSGT</sequence>
<evidence type="ECO:0000313" key="1">
    <source>
        <dbReference type="EMBL" id="KAI5660395.1"/>
    </source>
</evidence>
<comment type="caution">
    <text evidence="1">The sequence shown here is derived from an EMBL/GenBank/DDBJ whole genome shotgun (WGS) entry which is preliminary data.</text>
</comment>
<accession>A0ACC0AJF5</accession>
<organism evidence="1 2">
    <name type="scientific">Catharanthus roseus</name>
    <name type="common">Madagascar periwinkle</name>
    <name type="synonym">Vinca rosea</name>
    <dbReference type="NCBI Taxonomy" id="4058"/>
    <lineage>
        <taxon>Eukaryota</taxon>
        <taxon>Viridiplantae</taxon>
        <taxon>Streptophyta</taxon>
        <taxon>Embryophyta</taxon>
        <taxon>Tracheophyta</taxon>
        <taxon>Spermatophyta</taxon>
        <taxon>Magnoliopsida</taxon>
        <taxon>eudicotyledons</taxon>
        <taxon>Gunneridae</taxon>
        <taxon>Pentapetalae</taxon>
        <taxon>asterids</taxon>
        <taxon>lamiids</taxon>
        <taxon>Gentianales</taxon>
        <taxon>Apocynaceae</taxon>
        <taxon>Rauvolfioideae</taxon>
        <taxon>Vinceae</taxon>
        <taxon>Catharanthinae</taxon>
        <taxon>Catharanthus</taxon>
    </lineage>
</organism>